<feature type="compositionally biased region" description="Basic and acidic residues" evidence="2">
    <location>
        <begin position="220"/>
        <end position="234"/>
    </location>
</feature>
<evidence type="ECO:0000313" key="4">
    <source>
        <dbReference type="EMBL" id="KAK3042338.1"/>
    </source>
</evidence>
<dbReference type="Pfam" id="PF03763">
    <property type="entry name" value="Remorin_C"/>
    <property type="match status" value="1"/>
</dbReference>
<comment type="caution">
    <text evidence="4">The sequence shown here is derived from an EMBL/GenBank/DDBJ whole genome shotgun (WGS) entry which is preliminary data.</text>
</comment>
<evidence type="ECO:0000256" key="1">
    <source>
        <dbReference type="ARBA" id="ARBA00005711"/>
    </source>
</evidence>
<protein>
    <recommendedName>
        <fullName evidence="3">Remorin C-terminal domain-containing protein</fullName>
    </recommendedName>
</protein>
<sequence>MRQDYDPTIDNDYPTAVAAAAFAINSLEQSSTGAQRKKNQGPDTSVTTEKKNAEDKTTQVSDPHRESRRSSEKRVSISDTIDESTRDTPHIYEKELLIMDPPSIKKTGTFASTQPKSTVPKPDLPSTFPPSITKPGIGDSKADVWEKAQMAKIKERIFRYEKLSTTILDWEKKKKTKARRRLDVIERELEERRAKAVKNYRSKMESIDQIAGGAKAQAEANRRNEETKVKEKANKIRSTGKLPATCLCF</sequence>
<feature type="region of interest" description="Disordered" evidence="2">
    <location>
        <begin position="111"/>
        <end position="135"/>
    </location>
</feature>
<accession>A0AA88XGK8</accession>
<reference evidence="4" key="1">
    <citation type="submission" date="2022-12" db="EMBL/GenBank/DDBJ databases">
        <title>Draft genome assemblies for two species of Escallonia (Escalloniales).</title>
        <authorList>
            <person name="Chanderbali A."/>
            <person name="Dervinis C."/>
            <person name="Anghel I."/>
            <person name="Soltis D."/>
            <person name="Soltis P."/>
            <person name="Zapata F."/>
        </authorList>
    </citation>
    <scope>NUCLEOTIDE SEQUENCE</scope>
    <source>
        <strain evidence="4">UCBG64.0493</strain>
        <tissue evidence="4">Leaf</tissue>
    </source>
</reference>
<dbReference type="PANTHER" id="PTHR31471">
    <property type="entry name" value="OS02G0116800 PROTEIN"/>
    <property type="match status" value="1"/>
</dbReference>
<evidence type="ECO:0000256" key="2">
    <source>
        <dbReference type="SAM" id="MobiDB-lite"/>
    </source>
</evidence>
<feature type="region of interest" description="Disordered" evidence="2">
    <location>
        <begin position="27"/>
        <end position="88"/>
    </location>
</feature>
<dbReference type="AlphaFoldDB" id="A0AA88XGK8"/>
<dbReference type="PANTHER" id="PTHR31471:SF51">
    <property type="entry name" value="REMORIN FAMILY PROTEIN"/>
    <property type="match status" value="1"/>
</dbReference>
<dbReference type="Proteomes" id="UP001188597">
    <property type="component" value="Unassembled WGS sequence"/>
</dbReference>
<feature type="compositionally biased region" description="Basic and acidic residues" evidence="2">
    <location>
        <begin position="48"/>
        <end position="76"/>
    </location>
</feature>
<evidence type="ECO:0000259" key="3">
    <source>
        <dbReference type="Pfam" id="PF03763"/>
    </source>
</evidence>
<evidence type="ECO:0000313" key="5">
    <source>
        <dbReference type="Proteomes" id="UP001188597"/>
    </source>
</evidence>
<comment type="similarity">
    <text evidence="1">Belongs to the remorin family.</text>
</comment>
<organism evidence="4 5">
    <name type="scientific">Escallonia herrerae</name>
    <dbReference type="NCBI Taxonomy" id="1293975"/>
    <lineage>
        <taxon>Eukaryota</taxon>
        <taxon>Viridiplantae</taxon>
        <taxon>Streptophyta</taxon>
        <taxon>Embryophyta</taxon>
        <taxon>Tracheophyta</taxon>
        <taxon>Spermatophyta</taxon>
        <taxon>Magnoliopsida</taxon>
        <taxon>eudicotyledons</taxon>
        <taxon>Gunneridae</taxon>
        <taxon>Pentapetalae</taxon>
        <taxon>asterids</taxon>
        <taxon>campanulids</taxon>
        <taxon>Escalloniales</taxon>
        <taxon>Escalloniaceae</taxon>
        <taxon>Escallonia</taxon>
    </lineage>
</organism>
<keyword evidence="5" id="KW-1185">Reference proteome</keyword>
<feature type="region of interest" description="Disordered" evidence="2">
    <location>
        <begin position="208"/>
        <end position="235"/>
    </location>
</feature>
<dbReference type="EMBL" id="JAVXUP010000021">
    <property type="protein sequence ID" value="KAK3042338.1"/>
    <property type="molecule type" value="Genomic_DNA"/>
</dbReference>
<feature type="domain" description="Remorin C-terminal" evidence="3">
    <location>
        <begin position="140"/>
        <end position="244"/>
    </location>
</feature>
<dbReference type="InterPro" id="IPR005516">
    <property type="entry name" value="Remorin_C"/>
</dbReference>
<gene>
    <name evidence="4" type="ORF">RJ639_002384</name>
</gene>
<name>A0AA88XGK8_9ASTE</name>
<proteinExistence type="inferred from homology"/>